<evidence type="ECO:0000313" key="4">
    <source>
        <dbReference type="EMBL" id="KAJ9139149.1"/>
    </source>
</evidence>
<dbReference type="InterPro" id="IPR036291">
    <property type="entry name" value="NAD(P)-bd_dom_sf"/>
</dbReference>
<protein>
    <submittedName>
        <fullName evidence="4">Protein TOXD 3</fullName>
    </submittedName>
</protein>
<reference evidence="4" key="1">
    <citation type="submission" date="2022-07" db="EMBL/GenBank/DDBJ databases">
        <title>Fungi with potential for degradation of polypropylene.</title>
        <authorList>
            <person name="Gostincar C."/>
        </authorList>
    </citation>
    <scope>NUCLEOTIDE SEQUENCE</scope>
    <source>
        <strain evidence="4">EXF-13308</strain>
    </source>
</reference>
<dbReference type="InterPro" id="IPR020843">
    <property type="entry name" value="ER"/>
</dbReference>
<evidence type="ECO:0000256" key="2">
    <source>
        <dbReference type="ARBA" id="ARBA00023002"/>
    </source>
</evidence>
<name>A0AA38RL90_9PEZI</name>
<evidence type="ECO:0000313" key="5">
    <source>
        <dbReference type="Proteomes" id="UP001174694"/>
    </source>
</evidence>
<feature type="domain" description="Enoyl reductase (ER)" evidence="3">
    <location>
        <begin position="24"/>
        <end position="359"/>
    </location>
</feature>
<dbReference type="Pfam" id="PF00107">
    <property type="entry name" value="ADH_zinc_N"/>
    <property type="match status" value="1"/>
</dbReference>
<sequence>MRALVAKRLLITRVLNLSLGKSLGRGCEIKDVRKLSIDDHDILVRVKVVALNPTDYKHIDVVSPPNSIIGCDYAGVVIEVGKKAPGQWRVGDRVAGAVHGGLYPDRGAFAEYLKIDGDLAWKIPSEMSDEDATTYGISAITAMLAVNVHLGIPWADEVDKTGQDAASKGLPVFIYSGATSAGLFAIQLAKAAGCTVVTTASPRSFDLVKRYGADRVFDYRSSTAVADIVREFPNITAAVDCFSEGNSTEFCASVLKNKGGKVVTLLDRGKSKIRGVEYELVMAYTLFGRPFVWLPPIGPKFEASPSDRKALARFYAGLPRLTKDVKPVPTHHIDGGFDGILVGLDKLRKGEASGGKFVVPF</sequence>
<dbReference type="AlphaFoldDB" id="A0AA38RL90"/>
<keyword evidence="2" id="KW-0560">Oxidoreductase</keyword>
<comment type="caution">
    <text evidence="4">The sequence shown here is derived from an EMBL/GenBank/DDBJ whole genome shotgun (WGS) entry which is preliminary data.</text>
</comment>
<dbReference type="Gene3D" id="3.90.180.10">
    <property type="entry name" value="Medium-chain alcohol dehydrogenases, catalytic domain"/>
    <property type="match status" value="1"/>
</dbReference>
<dbReference type="InterPro" id="IPR011032">
    <property type="entry name" value="GroES-like_sf"/>
</dbReference>
<comment type="similarity">
    <text evidence="1">Belongs to the zinc-containing alcohol dehydrogenase family.</text>
</comment>
<dbReference type="Gene3D" id="3.40.50.720">
    <property type="entry name" value="NAD(P)-binding Rossmann-like Domain"/>
    <property type="match status" value="1"/>
</dbReference>
<dbReference type="EMBL" id="JANBVO010000027">
    <property type="protein sequence ID" value="KAJ9139149.1"/>
    <property type="molecule type" value="Genomic_DNA"/>
</dbReference>
<gene>
    <name evidence="4" type="ORF">NKR23_g8128</name>
</gene>
<evidence type="ECO:0000259" key="3">
    <source>
        <dbReference type="SMART" id="SM00829"/>
    </source>
</evidence>
<dbReference type="Pfam" id="PF08240">
    <property type="entry name" value="ADH_N"/>
    <property type="match status" value="1"/>
</dbReference>
<dbReference type="SMART" id="SM00829">
    <property type="entry name" value="PKS_ER"/>
    <property type="match status" value="1"/>
</dbReference>
<dbReference type="InterPro" id="IPR047122">
    <property type="entry name" value="Trans-enoyl_RdTase-like"/>
</dbReference>
<accession>A0AA38RL90</accession>
<organism evidence="4 5">
    <name type="scientific">Pleurostoma richardsiae</name>
    <dbReference type="NCBI Taxonomy" id="41990"/>
    <lineage>
        <taxon>Eukaryota</taxon>
        <taxon>Fungi</taxon>
        <taxon>Dikarya</taxon>
        <taxon>Ascomycota</taxon>
        <taxon>Pezizomycotina</taxon>
        <taxon>Sordariomycetes</taxon>
        <taxon>Sordariomycetidae</taxon>
        <taxon>Calosphaeriales</taxon>
        <taxon>Pleurostomataceae</taxon>
        <taxon>Pleurostoma</taxon>
    </lineage>
</organism>
<proteinExistence type="inferred from homology"/>
<dbReference type="InterPro" id="IPR013149">
    <property type="entry name" value="ADH-like_C"/>
</dbReference>
<dbReference type="PANTHER" id="PTHR45348">
    <property type="entry name" value="HYPOTHETICAL OXIDOREDUCTASE (EUROFUNG)"/>
    <property type="match status" value="1"/>
</dbReference>
<dbReference type="InterPro" id="IPR013154">
    <property type="entry name" value="ADH-like_N"/>
</dbReference>
<keyword evidence="5" id="KW-1185">Reference proteome</keyword>
<dbReference type="GO" id="GO:0016651">
    <property type="term" value="F:oxidoreductase activity, acting on NAD(P)H"/>
    <property type="evidence" value="ECO:0007669"/>
    <property type="project" value="InterPro"/>
</dbReference>
<dbReference type="SUPFAM" id="SSF50129">
    <property type="entry name" value="GroES-like"/>
    <property type="match status" value="1"/>
</dbReference>
<dbReference type="PANTHER" id="PTHR45348:SF7">
    <property type="entry name" value="ZINC BINDING OXIDOREDUCTASE, PUTATIVE-RELATED"/>
    <property type="match status" value="1"/>
</dbReference>
<evidence type="ECO:0000256" key="1">
    <source>
        <dbReference type="ARBA" id="ARBA00008072"/>
    </source>
</evidence>
<dbReference type="CDD" id="cd08249">
    <property type="entry name" value="enoyl_reductase_like"/>
    <property type="match status" value="1"/>
</dbReference>
<dbReference type="SUPFAM" id="SSF51735">
    <property type="entry name" value="NAD(P)-binding Rossmann-fold domains"/>
    <property type="match status" value="1"/>
</dbReference>
<dbReference type="Proteomes" id="UP001174694">
    <property type="component" value="Unassembled WGS sequence"/>
</dbReference>